<sequence length="215" mass="24374">MSRNRVEYVYNQIRQGILDGEYSPSQHLVETHLAETYDVGRHIVRLALERLSAEGLVTIGPNRGAIVSQLTLEDVVDILLAREVLEGAAARLAAERISQETLDDLNDLLDVMREAIDKREFDRYSQTNVRFHGRIYEASGSKKIPELIRVLRARVVRSQFRTILVPGRAEKSLEEHRAIVEAFRTGDGSVAEEAMRAHIAALRETITESWELVRS</sequence>
<reference evidence="6" key="1">
    <citation type="submission" date="2015-07" db="EMBL/GenBank/DDBJ databases">
        <title>Complete genome sequence and phylogenetic analysis of Limnochorda pilosa.</title>
        <authorList>
            <person name="Watanabe M."/>
            <person name="Kojima H."/>
            <person name="Fukui M."/>
        </authorList>
    </citation>
    <scope>NUCLEOTIDE SEQUENCE [LARGE SCALE GENOMIC DNA]</scope>
    <source>
        <strain evidence="6">HC45</strain>
    </source>
</reference>
<dbReference type="RefSeq" id="WP_068138165.1">
    <property type="nucleotide sequence ID" value="NZ_AP014924.1"/>
</dbReference>
<dbReference type="SMART" id="SM00895">
    <property type="entry name" value="FCD"/>
    <property type="match status" value="1"/>
</dbReference>
<evidence type="ECO:0000313" key="6">
    <source>
        <dbReference type="Proteomes" id="UP000065807"/>
    </source>
</evidence>
<dbReference type="PROSITE" id="PS50949">
    <property type="entry name" value="HTH_GNTR"/>
    <property type="match status" value="1"/>
</dbReference>
<dbReference type="InterPro" id="IPR008920">
    <property type="entry name" value="TF_FadR/GntR_C"/>
</dbReference>
<protein>
    <submittedName>
        <fullName evidence="5">Transcriptional regulator</fullName>
    </submittedName>
</protein>
<dbReference type="Gene3D" id="1.10.10.10">
    <property type="entry name" value="Winged helix-like DNA-binding domain superfamily/Winged helix DNA-binding domain"/>
    <property type="match status" value="1"/>
</dbReference>
<dbReference type="AlphaFoldDB" id="A0A0K2SM65"/>
<keyword evidence="3" id="KW-0804">Transcription</keyword>
<dbReference type="PANTHER" id="PTHR43537:SF24">
    <property type="entry name" value="GLUCONATE OPERON TRANSCRIPTIONAL REPRESSOR"/>
    <property type="match status" value="1"/>
</dbReference>
<keyword evidence="6" id="KW-1185">Reference proteome</keyword>
<dbReference type="Gene3D" id="1.20.120.530">
    <property type="entry name" value="GntR ligand-binding domain-like"/>
    <property type="match status" value="1"/>
</dbReference>
<reference evidence="6" key="2">
    <citation type="journal article" date="2016" name="Int. J. Syst. Evol. Microbiol.">
        <title>Complete genome sequence and cell structure of Limnochorda pilosa, a Gram-negative spore-former within the phylum Firmicutes.</title>
        <authorList>
            <person name="Watanabe M."/>
            <person name="Kojima H."/>
            <person name="Fukui M."/>
        </authorList>
    </citation>
    <scope>NUCLEOTIDE SEQUENCE [LARGE SCALE GENOMIC DNA]</scope>
    <source>
        <strain evidence="6">HC45</strain>
    </source>
</reference>
<dbReference type="KEGG" id="lpil:LIP_2354"/>
<feature type="domain" description="HTH gntR-type" evidence="4">
    <location>
        <begin position="3"/>
        <end position="70"/>
    </location>
</feature>
<dbReference type="InterPro" id="IPR011711">
    <property type="entry name" value="GntR_C"/>
</dbReference>
<dbReference type="PATRIC" id="fig|1555112.3.peg.2400"/>
<dbReference type="OrthoDB" id="114741at2"/>
<dbReference type="Pfam" id="PF00392">
    <property type="entry name" value="GntR"/>
    <property type="match status" value="1"/>
</dbReference>
<dbReference type="InterPro" id="IPR036388">
    <property type="entry name" value="WH-like_DNA-bd_sf"/>
</dbReference>
<dbReference type="SUPFAM" id="SSF46785">
    <property type="entry name" value="Winged helix' DNA-binding domain"/>
    <property type="match status" value="1"/>
</dbReference>
<evidence type="ECO:0000259" key="4">
    <source>
        <dbReference type="PROSITE" id="PS50949"/>
    </source>
</evidence>
<dbReference type="InterPro" id="IPR036390">
    <property type="entry name" value="WH_DNA-bd_sf"/>
</dbReference>
<evidence type="ECO:0000313" key="5">
    <source>
        <dbReference type="EMBL" id="BAS28195.1"/>
    </source>
</evidence>
<evidence type="ECO:0000256" key="1">
    <source>
        <dbReference type="ARBA" id="ARBA00023015"/>
    </source>
</evidence>
<dbReference type="SMART" id="SM00345">
    <property type="entry name" value="HTH_GNTR"/>
    <property type="match status" value="1"/>
</dbReference>
<dbReference type="InterPro" id="IPR000524">
    <property type="entry name" value="Tscrpt_reg_HTH_GntR"/>
</dbReference>
<name>A0A0K2SM65_LIMPI</name>
<dbReference type="Proteomes" id="UP000065807">
    <property type="component" value="Chromosome"/>
</dbReference>
<accession>A0A0K2SM65</accession>
<dbReference type="EMBL" id="AP014924">
    <property type="protein sequence ID" value="BAS28195.1"/>
    <property type="molecule type" value="Genomic_DNA"/>
</dbReference>
<dbReference type="SUPFAM" id="SSF48008">
    <property type="entry name" value="GntR ligand-binding domain-like"/>
    <property type="match status" value="1"/>
</dbReference>
<dbReference type="Pfam" id="PF07729">
    <property type="entry name" value="FCD"/>
    <property type="match status" value="1"/>
</dbReference>
<dbReference type="CDD" id="cd07377">
    <property type="entry name" value="WHTH_GntR"/>
    <property type="match status" value="1"/>
</dbReference>
<dbReference type="PANTHER" id="PTHR43537">
    <property type="entry name" value="TRANSCRIPTIONAL REGULATOR, GNTR FAMILY"/>
    <property type="match status" value="1"/>
</dbReference>
<evidence type="ECO:0000256" key="3">
    <source>
        <dbReference type="ARBA" id="ARBA00023163"/>
    </source>
</evidence>
<evidence type="ECO:0000256" key="2">
    <source>
        <dbReference type="ARBA" id="ARBA00023125"/>
    </source>
</evidence>
<dbReference type="STRING" id="1555112.LIP_2354"/>
<organism evidence="5 6">
    <name type="scientific">Limnochorda pilosa</name>
    <dbReference type="NCBI Taxonomy" id="1555112"/>
    <lineage>
        <taxon>Bacteria</taxon>
        <taxon>Bacillati</taxon>
        <taxon>Bacillota</taxon>
        <taxon>Limnochordia</taxon>
        <taxon>Limnochordales</taxon>
        <taxon>Limnochordaceae</taxon>
        <taxon>Limnochorda</taxon>
    </lineage>
</organism>
<keyword evidence="2" id="KW-0238">DNA-binding</keyword>
<proteinExistence type="predicted"/>
<dbReference type="GO" id="GO:0003677">
    <property type="term" value="F:DNA binding"/>
    <property type="evidence" value="ECO:0007669"/>
    <property type="project" value="UniProtKB-KW"/>
</dbReference>
<keyword evidence="1" id="KW-0805">Transcription regulation</keyword>
<gene>
    <name evidence="5" type="ORF">LIP_2354</name>
</gene>
<dbReference type="GO" id="GO:0003700">
    <property type="term" value="F:DNA-binding transcription factor activity"/>
    <property type="evidence" value="ECO:0007669"/>
    <property type="project" value="InterPro"/>
</dbReference>